<protein>
    <submittedName>
        <fullName evidence="1">Uncharacterized protein</fullName>
    </submittedName>
</protein>
<name>A0ACC1NRX9_9HYPO</name>
<reference evidence="1" key="1">
    <citation type="submission" date="2022-08" db="EMBL/GenBank/DDBJ databases">
        <title>Genome Sequence of Lecanicillium fungicola.</title>
        <authorList>
            <person name="Buettner E."/>
        </authorList>
    </citation>
    <scope>NUCLEOTIDE SEQUENCE</scope>
    <source>
        <strain evidence="1">Babe33</strain>
    </source>
</reference>
<evidence type="ECO:0000313" key="1">
    <source>
        <dbReference type="EMBL" id="KAJ2981677.1"/>
    </source>
</evidence>
<accession>A0ACC1NRX9</accession>
<comment type="caution">
    <text evidence="1">The sequence shown here is derived from an EMBL/GenBank/DDBJ whole genome shotgun (WGS) entry which is preliminary data.</text>
</comment>
<proteinExistence type="predicted"/>
<dbReference type="Proteomes" id="UP001143910">
    <property type="component" value="Unassembled WGS sequence"/>
</dbReference>
<organism evidence="1 2">
    <name type="scientific">Zarea fungicola</name>
    <dbReference type="NCBI Taxonomy" id="93591"/>
    <lineage>
        <taxon>Eukaryota</taxon>
        <taxon>Fungi</taxon>
        <taxon>Dikarya</taxon>
        <taxon>Ascomycota</taxon>
        <taxon>Pezizomycotina</taxon>
        <taxon>Sordariomycetes</taxon>
        <taxon>Hypocreomycetidae</taxon>
        <taxon>Hypocreales</taxon>
        <taxon>Cordycipitaceae</taxon>
        <taxon>Zarea</taxon>
    </lineage>
</organism>
<keyword evidence="2" id="KW-1185">Reference proteome</keyword>
<gene>
    <name evidence="1" type="ORF">NQ176_g1880</name>
</gene>
<evidence type="ECO:0000313" key="2">
    <source>
        <dbReference type="Proteomes" id="UP001143910"/>
    </source>
</evidence>
<dbReference type="EMBL" id="JANJQO010000117">
    <property type="protein sequence ID" value="KAJ2981677.1"/>
    <property type="molecule type" value="Genomic_DNA"/>
</dbReference>
<sequence length="2410" mass="261923">MPLNLFQDFTGSGANQSQASTKPPIREPIAVVGIGCRLPGGVTTVKAFWETLLDGIDTVSEIPADRFDFASFHDNGDSRKYGAIRNCRGGFVQDIAAFDAEFFGYYPAEASRIDPQQRLVLEASVHALEDSGTTLEQVAGSRTGVFLGNFLSDYMTLETTTKQRDHISPHLAMGVANCSIANRVSHRLDLQGPSLTVDTACSSSLVSLHLACQSIWAHESDSALAGGVNAILRPESSILMSKGGFLSPDGACKSFDAAANGYVRSEGVGMVFLKPLSWALRDKDRIYALIRGTLVNQDGYTPDGFTVPSLKAQAALLKSLYSRSGVDPANVRYVEAHGPGTVVGDPIEANALGQQLGQIRSKDSESLWIGSLKGNFGHLEGAAGIAGFIKAALVTYHGVIPPQTNHISPNPSIDFEKLKLKVPLKVTEISRDRPIWVGVNSFGAGGTNAHAILEQARKPTTMSQRSHGARVFTISARSLQAMGHAARDLSSHLRNENLNLDDVAYTLNMRRSRHSHISVIPATSMDELCSQLDVIAGGGVSKNILTLQKRINKPSKVAFVFSGQGGQWLGMGAALAAQEQIFHRYLAAFDAIFARLAGFSILSEMNADGNVSRLNKTAIVQPAIAAIQIALARTLMSYGMKPDAIVGHSIGEVAAAHIAGALTLEEAVEVIYLRSTIQSKASGNGSMLAAGISSAAAARIISRRKFVTKIEIATLNGPKMTTLSGDTECLETLAGELHDRGLFARFIKVEVPYHSHFMDPLKTELLERFSVSGVQSKCTDIALYSTVTTFLEPGTHLTGQYWFENVRKPVRYVETATRMLQDGCNVFIEIGPHPVLVSGTREVAALEKIPAYILPAMIRDNDLVPISNIIGAMHALGGEVDIAAFNGGCGSFVNLPLYSFQRENYWFEHPEAQNRRLEHSRHPFLEDSTSLTDYGRGTLRLRLSTGAFPFLSDHEVDGSLIFPMTGHLEAAYLAAREYMPHDAEIWLEDLRFDHPVVLAAAEEFPPQVQLEITSPAKDFAIASRQASASSASAWQICSRGRINMVDLPPSASVEDLGNVRARIQTGSDVNVAIFYQRLEESGLRYGEAFRAVQNIWRLGNELFSYVKLPPSCQHEAARFRFHPALLDACNHTLFADVHHHGDSRIAYLPSQTEKVLICNANGATSAFAHIKIISRSNAVIRCNVSIYGENGQVLAVIVGLSLKSLQGQTASIPREHRLCFQSEDSQAGLRRVDVNFSNIFVLDLGLSAFDWWSPVQRAFPDARITRQSWDAADTQWNTADRGFELDRRTLLLVPAVFSPIDSGDVDLYHTTELIFNALIRIAGWIHDQQATCSFVVITRGGLMTPVDVQCDPLSSSLEAAVRVMVNEFPRARLRVIDVGLTEKCVNNTLLEEEFKTIRPGRDDTVVAVRPEGRFFKALEAVDAEAELRTKKILPARGGSYRCERVRGNDSTDSIVIRQHAPAKLGPKDVMIEVHAAGLNYKDVMNELGLLTEQATAGGLAEQELGLEVAGKVLKMGEDVQGLDVGARVMAQLPNGLAGLAVVNYKLIAPVPSPLTMAEAACIPTVYVTAYYAMLYLGRLTEGESVLIHSAAGGVGIAAIRIAQIFGARIFATAGSPERREVVSRMGVEAVFDSRSLTFHDEVKKATNGKGVDLVLNSLTGSMLTQSISCLAPFGRFLEIGKADIYQNMRLGLEKFGQNCSFFAIDIDRLAGQKPTLYGRMLQAVYQLFENGQLQAPIVTKFPITKLSTALTSLSRSAVIGKVAIEMPEHATVAALPPTRLQLRNDKSYLVTGGTNGLGLHLARFLVDRGATHVVLVSRSGPKTPEDQAVIADMRERGATVHVKSADVSSAASVVSLFGQETDWPPIVGVIHCAAVVHDSFSHDITPDMFWKVFGPKAIGAWNLHLATKDKDLDFFIMTSSVSSITAGAGTFSYSAANQFLDSLARHRRASGLAGLSLNLGLLGDFAGIVAKSANPAELVENLEMQGLSLLRLPTILSLLERAVLQEVTQRLSLGIDVSRFLQAYPHLSSNGLFSMLAGEETEGGASESQGLMSRLPRPERLEIITETLRRGLASTVGLEPSRISVTEKMDQYASDSLTLTQMRGVIIRAFQVTLPLMRLFQGPTLQEVAEDVDSLLYKSTSDAHASAKVSTDNFTDDVLLDGLSVLSPWLVRGTGHGRRVICFHAMGGAASQFNSFLLQPLEGIDPIAVQLPGREGRADEPIPANIQEIVAAVLTELEQSVGQADVFWGHSLGGIVAFEAMRELRRQGKPLPRLLITSTIAPQLVNWLQQRELFLQIASEEASPEYVMAVSQYVEGADFARSMLPMMRKDSSLMLGYQYTEENILDVPMTAIAARKDDVVYRDEVAAWGAHSSCFNLIDMDGDHWSVVQKNPELIWKAITDLMAIDGNVK</sequence>